<keyword evidence="3" id="KW-1185">Reference proteome</keyword>
<dbReference type="GO" id="GO:0016491">
    <property type="term" value="F:oxidoreductase activity"/>
    <property type="evidence" value="ECO:0007669"/>
    <property type="project" value="UniProtKB-KW"/>
</dbReference>
<dbReference type="Proteomes" id="UP001212841">
    <property type="component" value="Unassembled WGS sequence"/>
</dbReference>
<gene>
    <name evidence="2" type="ORF">HK097_010084</name>
</gene>
<evidence type="ECO:0000256" key="1">
    <source>
        <dbReference type="ARBA" id="ARBA00023002"/>
    </source>
</evidence>
<organism evidence="2 3">
    <name type="scientific">Rhizophlyctis rosea</name>
    <dbReference type="NCBI Taxonomy" id="64517"/>
    <lineage>
        <taxon>Eukaryota</taxon>
        <taxon>Fungi</taxon>
        <taxon>Fungi incertae sedis</taxon>
        <taxon>Chytridiomycota</taxon>
        <taxon>Chytridiomycota incertae sedis</taxon>
        <taxon>Chytridiomycetes</taxon>
        <taxon>Rhizophlyctidales</taxon>
        <taxon>Rhizophlyctidaceae</taxon>
        <taxon>Rhizophlyctis</taxon>
    </lineage>
</organism>
<name>A0AAD5SIV4_9FUNG</name>
<evidence type="ECO:0000313" key="2">
    <source>
        <dbReference type="EMBL" id="KAJ3055563.1"/>
    </source>
</evidence>
<dbReference type="Gene3D" id="3.40.50.720">
    <property type="entry name" value="NAD(P)-binding Rossmann-like Domain"/>
    <property type="match status" value="1"/>
</dbReference>
<dbReference type="EMBL" id="JADGJD010000072">
    <property type="protein sequence ID" value="KAJ3055563.1"/>
    <property type="molecule type" value="Genomic_DNA"/>
</dbReference>
<accession>A0AAD5SIV4</accession>
<keyword evidence="1" id="KW-0560">Oxidoreductase</keyword>
<sequence length="218" mass="24451">MQVINGLDGDLGIMAPPNFETSKDGIELQLASNHVGHFLITRELLPILEKNQPSRVVNLSSMGHNYTYKGGVAFESINDPKHYFSWQAYGQSKLSNILFARELQRYVDERGHNRVYVNAVHPGVVATNLFTHSQFMNSVFNAILPKLATSPEDGALTQLYAATSPDIEAKPYKGQYFVPVGKLAKPSDYALDDQLAKKLWEWTENILIEKGFPLEIQL</sequence>
<dbReference type="AlphaFoldDB" id="A0AAD5SIV4"/>
<reference evidence="2" key="1">
    <citation type="submission" date="2020-05" db="EMBL/GenBank/DDBJ databases">
        <title>Phylogenomic resolution of chytrid fungi.</title>
        <authorList>
            <person name="Stajich J.E."/>
            <person name="Amses K."/>
            <person name="Simmons R."/>
            <person name="Seto K."/>
            <person name="Myers J."/>
            <person name="Bonds A."/>
            <person name="Quandt C.A."/>
            <person name="Barry K."/>
            <person name="Liu P."/>
            <person name="Grigoriev I."/>
            <person name="Longcore J.E."/>
            <person name="James T.Y."/>
        </authorList>
    </citation>
    <scope>NUCLEOTIDE SEQUENCE</scope>
    <source>
        <strain evidence="2">JEL0318</strain>
    </source>
</reference>
<evidence type="ECO:0000313" key="3">
    <source>
        <dbReference type="Proteomes" id="UP001212841"/>
    </source>
</evidence>
<dbReference type="InterPro" id="IPR036291">
    <property type="entry name" value="NAD(P)-bd_dom_sf"/>
</dbReference>
<proteinExistence type="predicted"/>
<dbReference type="SUPFAM" id="SSF51735">
    <property type="entry name" value="NAD(P)-binding Rossmann-fold domains"/>
    <property type="match status" value="1"/>
</dbReference>
<protein>
    <recommendedName>
        <fullName evidence="4">Short-chain dehydrogenase</fullName>
    </recommendedName>
</protein>
<comment type="caution">
    <text evidence="2">The sequence shown here is derived from an EMBL/GenBank/DDBJ whole genome shotgun (WGS) entry which is preliminary data.</text>
</comment>
<dbReference type="PANTHER" id="PTHR43157:SF31">
    <property type="entry name" value="PHOSPHATIDYLINOSITOL-GLYCAN BIOSYNTHESIS CLASS F PROTEIN"/>
    <property type="match status" value="1"/>
</dbReference>
<dbReference type="PANTHER" id="PTHR43157">
    <property type="entry name" value="PHOSPHATIDYLINOSITOL-GLYCAN BIOSYNTHESIS CLASS F PROTEIN-RELATED"/>
    <property type="match status" value="1"/>
</dbReference>
<evidence type="ECO:0008006" key="4">
    <source>
        <dbReference type="Google" id="ProtNLM"/>
    </source>
</evidence>